<dbReference type="EMBL" id="ASPP01022250">
    <property type="protein sequence ID" value="ETO11624.1"/>
    <property type="molecule type" value="Genomic_DNA"/>
</dbReference>
<proteinExistence type="predicted"/>
<gene>
    <name evidence="2" type="ORF">RFI_25752</name>
</gene>
<evidence type="ECO:0000313" key="2">
    <source>
        <dbReference type="EMBL" id="ETO11624.1"/>
    </source>
</evidence>
<organism evidence="2 3">
    <name type="scientific">Reticulomyxa filosa</name>
    <dbReference type="NCBI Taxonomy" id="46433"/>
    <lineage>
        <taxon>Eukaryota</taxon>
        <taxon>Sar</taxon>
        <taxon>Rhizaria</taxon>
        <taxon>Retaria</taxon>
        <taxon>Foraminifera</taxon>
        <taxon>Monothalamids</taxon>
        <taxon>Reticulomyxidae</taxon>
        <taxon>Reticulomyxa</taxon>
    </lineage>
</organism>
<protein>
    <submittedName>
        <fullName evidence="2">Uncharacterized protein</fullName>
    </submittedName>
</protein>
<feature type="non-terminal residue" evidence="2">
    <location>
        <position position="1"/>
    </location>
</feature>
<sequence length="120" mass="14205">SKIKNRNEFGERGEEKKKIKAQLIKELKTDIEKALFVEIKKKVEQEMKQHYEDRIFREEASFKMQTLRLEGIINQLQQDLKSAETRNKLLTESKMTLIVSTSEEINSLRDLLRKVGRVQL</sequence>
<reference evidence="2 3" key="1">
    <citation type="journal article" date="2013" name="Curr. Biol.">
        <title>The Genome of the Foraminiferan Reticulomyxa filosa.</title>
        <authorList>
            <person name="Glockner G."/>
            <person name="Hulsmann N."/>
            <person name="Schleicher M."/>
            <person name="Noegel A.A."/>
            <person name="Eichinger L."/>
            <person name="Gallinger C."/>
            <person name="Pawlowski J."/>
            <person name="Sierra R."/>
            <person name="Euteneuer U."/>
            <person name="Pillet L."/>
            <person name="Moustafa A."/>
            <person name="Platzer M."/>
            <person name="Groth M."/>
            <person name="Szafranski K."/>
            <person name="Schliwa M."/>
        </authorList>
    </citation>
    <scope>NUCLEOTIDE SEQUENCE [LARGE SCALE GENOMIC DNA]</scope>
</reference>
<feature type="coiled-coil region" evidence="1">
    <location>
        <begin position="66"/>
        <end position="93"/>
    </location>
</feature>
<name>X6MCL5_RETFI</name>
<evidence type="ECO:0000256" key="1">
    <source>
        <dbReference type="SAM" id="Coils"/>
    </source>
</evidence>
<evidence type="ECO:0000313" key="3">
    <source>
        <dbReference type="Proteomes" id="UP000023152"/>
    </source>
</evidence>
<accession>X6MCL5</accession>
<dbReference type="Proteomes" id="UP000023152">
    <property type="component" value="Unassembled WGS sequence"/>
</dbReference>
<comment type="caution">
    <text evidence="2">The sequence shown here is derived from an EMBL/GenBank/DDBJ whole genome shotgun (WGS) entry which is preliminary data.</text>
</comment>
<keyword evidence="3" id="KW-1185">Reference proteome</keyword>
<dbReference type="AlphaFoldDB" id="X6MCL5"/>
<keyword evidence="1" id="KW-0175">Coiled coil</keyword>